<dbReference type="AlphaFoldDB" id="Q6BGJ7"/>
<reference evidence="1 3" key="1">
    <citation type="journal article" date="2004" name="Curr. Biol.">
        <title>High coding density on the largest Paramecium tetraurelia somatic chromosome.</title>
        <authorList>
            <person name="Zagulski M."/>
            <person name="Nowak J.K."/>
            <person name="Le Mouel A."/>
            <person name="Nowacki M."/>
            <person name="Migdalski A."/>
            <person name="Gromadka R."/>
            <person name="Noel B."/>
            <person name="Blanc I."/>
            <person name="Dessen P."/>
            <person name="Wincker P."/>
            <person name="Keller A.M."/>
            <person name="Cohen J."/>
            <person name="Meyer E."/>
            <person name="Sperling L."/>
        </authorList>
    </citation>
    <scope>NUCLEOTIDE SEQUENCE [LARGE SCALE GENOMIC DNA]</scope>
    <source>
        <strain evidence="1 3">Stock d4-2</strain>
    </source>
</reference>
<sequence length="181" mass="21842">MKKSQKCLNYQNEVYNKLEITSSQVLKGKIIEKDEQVNYFEIHLDKWLIQEINLQLLIDKSQEILQQQQEQLQLHSPACLKRSNSFEDLQQKLNEYIEQYIQDIKEPQHFLDTYSLQSSEICDDEFSQHSIDLCQRIYQVEVYQFVFREQKLSQIYQSSNPTQLNNQLLFLPQKIMIQFRQ</sequence>
<evidence type="ECO:0000313" key="2">
    <source>
        <dbReference type="EMBL" id="CAK56098.1"/>
    </source>
</evidence>
<name>Q6BGJ7_PARTE</name>
<proteinExistence type="predicted"/>
<protein>
    <submittedName>
        <fullName evidence="2">Chromosome undetermined scaffold_1, whole genome shotgun sequence</fullName>
    </submittedName>
</protein>
<reference evidence="1" key="4">
    <citation type="submission" date="2006-11" db="EMBL/GenBank/DDBJ databases">
        <title>Paramecium megabase sequencing project.</title>
        <authorList>
            <person name="Nowak J.K."/>
            <person name="Migdalski A."/>
            <person name="Gromadka R."/>
            <person name="Zagulski M."/>
        </authorList>
    </citation>
    <scope>NUCLEOTIDE SEQUENCE</scope>
    <source>
        <strain evidence="1">Stock d4-2</strain>
    </source>
</reference>
<dbReference type="RefSeq" id="XP_001346850.1">
    <property type="nucleotide sequence ID" value="XM_001346814.1"/>
</dbReference>
<reference evidence="2" key="3">
    <citation type="submission" date="2006-03" db="EMBL/GenBank/DDBJ databases">
        <authorList>
            <consortium name="Genoscope"/>
        </authorList>
    </citation>
    <scope>NUCLEOTIDE SEQUENCE</scope>
    <source>
        <strain evidence="2">Stock d4-2</strain>
    </source>
</reference>
<evidence type="ECO:0000313" key="1">
    <source>
        <dbReference type="EMBL" id="CAH03223.1"/>
    </source>
</evidence>
<dbReference type="GeneID" id="79573741"/>
<dbReference type="KEGG" id="ptm:GSPATT00000534001"/>
<dbReference type="Proteomes" id="UP000000600">
    <property type="component" value="Unassembled WGS sequence"/>
</dbReference>
<dbReference type="EMBL" id="CR548612">
    <property type="protein sequence ID" value="CAH03223.1"/>
    <property type="molecule type" value="Genomic_DNA"/>
</dbReference>
<dbReference type="KEGG" id="ptm:PTMB.26c"/>
<dbReference type="HOGENOM" id="CLU_111801_0_0_1"/>
<reference evidence="2 3" key="2">
    <citation type="journal article" date="2006" name="Nature">
        <title>Global trends of whole-genome duplications revealed by the ciliate Paramecium tetraurelia.</title>
        <authorList>
            <consortium name="Genoscope"/>
            <person name="Aury J.-M."/>
            <person name="Jaillon O."/>
            <person name="Duret L."/>
            <person name="Noel B."/>
            <person name="Jubin C."/>
            <person name="Porcel B.M."/>
            <person name="Segurens B."/>
            <person name="Daubin V."/>
            <person name="Anthouard V."/>
            <person name="Aiach N."/>
            <person name="Arnaiz O."/>
            <person name="Billaut A."/>
            <person name="Beisson J."/>
            <person name="Blanc I."/>
            <person name="Bouhouche K."/>
            <person name="Camara F."/>
            <person name="Duharcourt S."/>
            <person name="Guigo R."/>
            <person name="Gogendeau D."/>
            <person name="Katinka M."/>
            <person name="Keller A.-M."/>
            <person name="Kissmehl R."/>
            <person name="Klotz C."/>
            <person name="Koll F."/>
            <person name="Le Moue A."/>
            <person name="Lepere C."/>
            <person name="Malinsky S."/>
            <person name="Nowacki M."/>
            <person name="Nowak J.K."/>
            <person name="Plattner H."/>
            <person name="Poulain J."/>
            <person name="Ruiz F."/>
            <person name="Serrano V."/>
            <person name="Zagulski M."/>
            <person name="Dessen P."/>
            <person name="Betermier M."/>
            <person name="Weissenbach J."/>
            <person name="Scarpelli C."/>
            <person name="Schachter V."/>
            <person name="Sperling L."/>
            <person name="Meyer E."/>
            <person name="Cohen J."/>
            <person name="Wincker P."/>
        </authorList>
    </citation>
    <scope>NUCLEOTIDE SEQUENCE [LARGE SCALE GENOMIC DNA]</scope>
    <source>
        <strain evidence="2 3">Stock d4-2</strain>
    </source>
</reference>
<dbReference type="InParanoid" id="Q6BGJ7"/>
<gene>
    <name evidence="2" type="ORF">GSPATT00000534001</name>
    <name evidence="1" type="ORF">PTMB.26c</name>
</gene>
<dbReference type="RefSeq" id="XP_001423496.1">
    <property type="nucleotide sequence ID" value="XM_001423459.1"/>
</dbReference>
<organism evidence="1 3">
    <name type="scientific">Paramecium tetraurelia</name>
    <dbReference type="NCBI Taxonomy" id="5888"/>
    <lineage>
        <taxon>Eukaryota</taxon>
        <taxon>Sar</taxon>
        <taxon>Alveolata</taxon>
        <taxon>Ciliophora</taxon>
        <taxon>Intramacronucleata</taxon>
        <taxon>Oligohymenophorea</taxon>
        <taxon>Peniculida</taxon>
        <taxon>Parameciidae</taxon>
        <taxon>Paramecium</taxon>
    </lineage>
</organism>
<dbReference type="EMBL" id="CT867985">
    <property type="protein sequence ID" value="CAK56098.1"/>
    <property type="molecule type" value="Genomic_DNA"/>
</dbReference>
<keyword evidence="3" id="KW-1185">Reference proteome</keyword>
<accession>Q6BGJ7</accession>
<evidence type="ECO:0000313" key="3">
    <source>
        <dbReference type="Proteomes" id="UP000000600"/>
    </source>
</evidence>
<dbReference type="GeneID" id="5009280"/>